<comment type="caution">
    <text evidence="2">The sequence shown here is derived from an EMBL/GenBank/DDBJ whole genome shotgun (WGS) entry which is preliminary data.</text>
</comment>
<feature type="transmembrane region" description="Helical" evidence="1">
    <location>
        <begin position="6"/>
        <end position="25"/>
    </location>
</feature>
<sequence>MSVYQALMLMLAFATFVIALLIFMAL</sequence>
<dbReference type="EMBL" id="DYVK01000027">
    <property type="protein sequence ID" value="HJG15000.1"/>
    <property type="molecule type" value="Genomic_DNA"/>
</dbReference>
<dbReference type="AlphaFoldDB" id="A0A921IC44"/>
<keyword evidence="1" id="KW-0812">Transmembrane</keyword>
<dbReference type="InterPro" id="IPR031616">
    <property type="entry name" value="BsrE-like"/>
</dbReference>
<proteinExistence type="predicted"/>
<gene>
    <name evidence="2" type="ORF">K8V06_02520</name>
</gene>
<reference evidence="2" key="1">
    <citation type="journal article" date="2021" name="PeerJ">
        <title>Extensive microbial diversity within the chicken gut microbiome revealed by metagenomics and culture.</title>
        <authorList>
            <person name="Gilroy R."/>
            <person name="Ravi A."/>
            <person name="Getino M."/>
            <person name="Pursley I."/>
            <person name="Horton D.L."/>
            <person name="Alikhan N.F."/>
            <person name="Baker D."/>
            <person name="Gharbi K."/>
            <person name="Hall N."/>
            <person name="Watson M."/>
            <person name="Adriaenssens E.M."/>
            <person name="Foster-Nyarko E."/>
            <person name="Jarju S."/>
            <person name="Secka A."/>
            <person name="Antonio M."/>
            <person name="Oren A."/>
            <person name="Chaudhuri R.R."/>
            <person name="La Ragione R."/>
            <person name="Hildebrand F."/>
            <person name="Pallen M.J."/>
        </authorList>
    </citation>
    <scope>NUCLEOTIDE SEQUENCE</scope>
    <source>
        <strain evidence="2">CHK189-29639</strain>
    </source>
</reference>
<protein>
    <submittedName>
        <fullName evidence="2">Holin-like toxin</fullName>
    </submittedName>
</protein>
<keyword evidence="1" id="KW-0472">Membrane</keyword>
<keyword evidence="1" id="KW-1133">Transmembrane helix</keyword>
<dbReference type="Pfam" id="PF16935">
    <property type="entry name" value="Hol_Tox"/>
    <property type="match status" value="1"/>
</dbReference>
<evidence type="ECO:0000313" key="3">
    <source>
        <dbReference type="Proteomes" id="UP000759256"/>
    </source>
</evidence>
<evidence type="ECO:0000256" key="1">
    <source>
        <dbReference type="SAM" id="Phobius"/>
    </source>
</evidence>
<dbReference type="Proteomes" id="UP000759256">
    <property type="component" value="Unassembled WGS sequence"/>
</dbReference>
<organism evidence="2 3">
    <name type="scientific">Ligilactobacillus salivarius</name>
    <dbReference type="NCBI Taxonomy" id="1624"/>
    <lineage>
        <taxon>Bacteria</taxon>
        <taxon>Bacillati</taxon>
        <taxon>Bacillota</taxon>
        <taxon>Bacilli</taxon>
        <taxon>Lactobacillales</taxon>
        <taxon>Lactobacillaceae</taxon>
        <taxon>Ligilactobacillus</taxon>
    </lineage>
</organism>
<evidence type="ECO:0000313" key="2">
    <source>
        <dbReference type="EMBL" id="HJG15000.1"/>
    </source>
</evidence>
<accession>A0A921IC44</accession>
<reference evidence="2" key="2">
    <citation type="submission" date="2021-09" db="EMBL/GenBank/DDBJ databases">
        <authorList>
            <person name="Gilroy R."/>
        </authorList>
    </citation>
    <scope>NUCLEOTIDE SEQUENCE</scope>
    <source>
        <strain evidence="2">CHK189-29639</strain>
    </source>
</reference>
<name>A0A921IC44_9LACO</name>